<dbReference type="PANTHER" id="PTHR11142">
    <property type="entry name" value="PSEUDOURIDYLATE SYNTHASE"/>
    <property type="match status" value="1"/>
</dbReference>
<name>A0A7G9FJH6_9FIRM</name>
<dbReference type="NCBIfam" id="TIGR00071">
    <property type="entry name" value="hisT_truA"/>
    <property type="match status" value="1"/>
</dbReference>
<evidence type="ECO:0000313" key="10">
    <source>
        <dbReference type="Proteomes" id="UP000515819"/>
    </source>
</evidence>
<accession>A0A7G9FJH6</accession>
<feature type="active site" description="Nucleophile" evidence="4 5">
    <location>
        <position position="51"/>
    </location>
</feature>
<organism evidence="9 10">
    <name type="scientific">Wujia chipingensis</name>
    <dbReference type="NCBI Taxonomy" id="2763670"/>
    <lineage>
        <taxon>Bacteria</taxon>
        <taxon>Bacillati</taxon>
        <taxon>Bacillota</taxon>
        <taxon>Clostridia</taxon>
        <taxon>Lachnospirales</taxon>
        <taxon>Lachnospiraceae</taxon>
        <taxon>Wujia</taxon>
    </lineage>
</organism>
<evidence type="ECO:0000256" key="4">
    <source>
        <dbReference type="HAMAP-Rule" id="MF_00171"/>
    </source>
</evidence>
<dbReference type="PANTHER" id="PTHR11142:SF22">
    <property type="entry name" value="TRNA PSEUDOURIDINE SYNTHASE A 2"/>
    <property type="match status" value="1"/>
</dbReference>
<comment type="subunit">
    <text evidence="4">Homodimer.</text>
</comment>
<evidence type="ECO:0000259" key="8">
    <source>
        <dbReference type="Pfam" id="PF01416"/>
    </source>
</evidence>
<keyword evidence="3 4" id="KW-0413">Isomerase</keyword>
<dbReference type="GO" id="GO:0160147">
    <property type="term" value="F:tRNA pseudouridine(38-40) synthase activity"/>
    <property type="evidence" value="ECO:0007669"/>
    <property type="project" value="UniProtKB-EC"/>
</dbReference>
<evidence type="ECO:0000256" key="3">
    <source>
        <dbReference type="ARBA" id="ARBA00023235"/>
    </source>
</evidence>
<feature type="binding site" evidence="4 6">
    <location>
        <position position="109"/>
    </location>
    <ligand>
        <name>substrate</name>
    </ligand>
</feature>
<dbReference type="InterPro" id="IPR020097">
    <property type="entry name" value="PsdUridine_synth_TruA_a/b_dom"/>
</dbReference>
<dbReference type="FunFam" id="3.30.70.580:FF:000001">
    <property type="entry name" value="tRNA pseudouridine synthase A"/>
    <property type="match status" value="1"/>
</dbReference>
<comment type="function">
    <text evidence="4">Formation of pseudouridine at positions 38, 39 and 40 in the anticodon stem and loop of transfer RNAs.</text>
</comment>
<dbReference type="Pfam" id="PF01416">
    <property type="entry name" value="PseudoU_synth_1"/>
    <property type="match status" value="2"/>
</dbReference>
<dbReference type="GO" id="GO:0031119">
    <property type="term" value="P:tRNA pseudouridine synthesis"/>
    <property type="evidence" value="ECO:0007669"/>
    <property type="project" value="UniProtKB-UniRule"/>
</dbReference>
<dbReference type="AlphaFoldDB" id="A0A7G9FJH6"/>
<evidence type="ECO:0000256" key="5">
    <source>
        <dbReference type="PIRSR" id="PIRSR001430-1"/>
    </source>
</evidence>
<evidence type="ECO:0000256" key="6">
    <source>
        <dbReference type="PIRSR" id="PIRSR001430-2"/>
    </source>
</evidence>
<dbReference type="Gene3D" id="3.30.70.580">
    <property type="entry name" value="Pseudouridine synthase I, catalytic domain, N-terminal subdomain"/>
    <property type="match status" value="1"/>
</dbReference>
<evidence type="ECO:0000256" key="7">
    <source>
        <dbReference type="RuleBase" id="RU003792"/>
    </source>
</evidence>
<dbReference type="InterPro" id="IPR020103">
    <property type="entry name" value="PsdUridine_synth_cat_dom_sf"/>
</dbReference>
<feature type="domain" description="Pseudouridine synthase I TruA alpha/beta" evidence="8">
    <location>
        <begin position="8"/>
        <end position="101"/>
    </location>
</feature>
<comment type="caution">
    <text evidence="4">Lacks conserved residue(s) required for the propagation of feature annotation.</text>
</comment>
<sequence>MNYRLTISYDGTRYHGWESKKEVDTIEGKLEAVFARMTEQDVKIHGAGRTDAGVHAMGMVANGFLDTMLTPEEIKAYANHYLPDDICVMDVSEATERFHARLNAKGKVYQYTCYIGDEKPVFDRMYTWVLPEWVTNGTPDRMPDIEAMQKAAGYLIGTHDFKSFCGNNKMKKSTVRTIYDITIAEERGYLRMTFHGNGFLQNMVRILTGTLLEVGYGRMHAEDMETVLASRDRQKAGPTAPPHGLTLLEVEYGV</sequence>
<dbReference type="EMBL" id="CP060632">
    <property type="protein sequence ID" value="QNL98707.1"/>
    <property type="molecule type" value="Genomic_DNA"/>
</dbReference>
<keyword evidence="2 4" id="KW-0819">tRNA processing</keyword>
<evidence type="ECO:0000256" key="1">
    <source>
        <dbReference type="ARBA" id="ARBA00009375"/>
    </source>
</evidence>
<gene>
    <name evidence="4 9" type="primary">truA</name>
    <name evidence="9" type="ORF">H9Q76_08055</name>
</gene>
<proteinExistence type="inferred from homology"/>
<dbReference type="KEGG" id="wcp:H9Q76_08055"/>
<dbReference type="EC" id="5.4.99.12" evidence="4"/>
<protein>
    <recommendedName>
        <fullName evidence="4">tRNA pseudouridine synthase A</fullName>
        <ecNumber evidence="4">5.4.99.12</ecNumber>
    </recommendedName>
    <alternativeName>
        <fullName evidence="4">tRNA pseudouridine(38-40) synthase</fullName>
    </alternativeName>
    <alternativeName>
        <fullName evidence="4">tRNA pseudouridylate synthase I</fullName>
    </alternativeName>
    <alternativeName>
        <fullName evidence="4">tRNA-uridine isomerase I</fullName>
    </alternativeName>
</protein>
<dbReference type="InterPro" id="IPR020094">
    <property type="entry name" value="TruA/RsuA/RluB/E/F_N"/>
</dbReference>
<dbReference type="CDD" id="cd02570">
    <property type="entry name" value="PseudoU_synth_EcTruA"/>
    <property type="match status" value="1"/>
</dbReference>
<comment type="catalytic activity">
    <reaction evidence="4 7">
        <text>uridine(38/39/40) in tRNA = pseudouridine(38/39/40) in tRNA</text>
        <dbReference type="Rhea" id="RHEA:22376"/>
        <dbReference type="Rhea" id="RHEA-COMP:10085"/>
        <dbReference type="Rhea" id="RHEA-COMP:10087"/>
        <dbReference type="ChEBI" id="CHEBI:65314"/>
        <dbReference type="ChEBI" id="CHEBI:65315"/>
        <dbReference type="EC" id="5.4.99.12"/>
    </reaction>
</comment>
<reference evidence="9 10" key="1">
    <citation type="submission" date="2020-08" db="EMBL/GenBank/DDBJ databases">
        <authorList>
            <person name="Liu C."/>
            <person name="Sun Q."/>
        </authorList>
    </citation>
    <scope>NUCLEOTIDE SEQUENCE [LARGE SCALE GENOMIC DNA]</scope>
    <source>
        <strain evidence="9 10">NSJ-4</strain>
    </source>
</reference>
<keyword evidence="10" id="KW-1185">Reference proteome</keyword>
<dbReference type="PIRSF" id="PIRSF001430">
    <property type="entry name" value="tRNA_psdUrid_synth"/>
    <property type="match status" value="1"/>
</dbReference>
<comment type="similarity">
    <text evidence="1 4 7">Belongs to the tRNA pseudouridine synthase TruA family.</text>
</comment>
<dbReference type="InterPro" id="IPR020095">
    <property type="entry name" value="PsdUridine_synth_TruA_C"/>
</dbReference>
<dbReference type="InterPro" id="IPR001406">
    <property type="entry name" value="PsdUridine_synth_TruA"/>
</dbReference>
<dbReference type="Proteomes" id="UP000515819">
    <property type="component" value="Chromosome"/>
</dbReference>
<evidence type="ECO:0000256" key="2">
    <source>
        <dbReference type="ARBA" id="ARBA00022694"/>
    </source>
</evidence>
<dbReference type="SUPFAM" id="SSF55120">
    <property type="entry name" value="Pseudouridine synthase"/>
    <property type="match status" value="1"/>
</dbReference>
<dbReference type="Gene3D" id="3.30.70.660">
    <property type="entry name" value="Pseudouridine synthase I, catalytic domain, C-terminal subdomain"/>
    <property type="match status" value="1"/>
</dbReference>
<evidence type="ECO:0000313" key="9">
    <source>
        <dbReference type="EMBL" id="QNL98707.1"/>
    </source>
</evidence>
<feature type="domain" description="Pseudouridine synthase I TruA alpha/beta" evidence="8">
    <location>
        <begin position="151"/>
        <end position="252"/>
    </location>
</feature>
<dbReference type="HAMAP" id="MF_00171">
    <property type="entry name" value="TruA"/>
    <property type="match status" value="1"/>
</dbReference>
<dbReference type="GO" id="GO:0003723">
    <property type="term" value="F:RNA binding"/>
    <property type="evidence" value="ECO:0007669"/>
    <property type="project" value="InterPro"/>
</dbReference>